<dbReference type="AlphaFoldDB" id="A0AAW1UJQ5"/>
<keyword evidence="1" id="KW-0472">Membrane</keyword>
<keyword evidence="3" id="KW-1185">Reference proteome</keyword>
<accession>A0AAW1UJQ5</accession>
<dbReference type="EMBL" id="JARQZJ010000091">
    <property type="protein sequence ID" value="KAK9882953.1"/>
    <property type="molecule type" value="Genomic_DNA"/>
</dbReference>
<sequence>MTILISIDKIVSSKNMNNLKVVMKIPGFWMKIFEAMVALISSIYLSGHYVRYWIAREYHAFFISGSAGYFVISMVFIISYIQDRPNVLLEATLLFIMGIINLLFGMLACLSQIEADYEDEVHLIPLGILMILCGVVSLIDWLLQRFYGGWDRYYTPRRLPHRRRSIY</sequence>
<keyword evidence="1" id="KW-1133">Transmembrane helix</keyword>
<feature type="transmembrane region" description="Helical" evidence="1">
    <location>
        <begin position="121"/>
        <end position="143"/>
    </location>
</feature>
<organism evidence="2 3">
    <name type="scientific">Henosepilachna vigintioctopunctata</name>
    <dbReference type="NCBI Taxonomy" id="420089"/>
    <lineage>
        <taxon>Eukaryota</taxon>
        <taxon>Metazoa</taxon>
        <taxon>Ecdysozoa</taxon>
        <taxon>Arthropoda</taxon>
        <taxon>Hexapoda</taxon>
        <taxon>Insecta</taxon>
        <taxon>Pterygota</taxon>
        <taxon>Neoptera</taxon>
        <taxon>Endopterygota</taxon>
        <taxon>Coleoptera</taxon>
        <taxon>Polyphaga</taxon>
        <taxon>Cucujiformia</taxon>
        <taxon>Coccinelloidea</taxon>
        <taxon>Coccinellidae</taxon>
        <taxon>Epilachninae</taxon>
        <taxon>Epilachnini</taxon>
        <taxon>Henosepilachna</taxon>
    </lineage>
</organism>
<keyword evidence="1" id="KW-0812">Transmembrane</keyword>
<protein>
    <submittedName>
        <fullName evidence="2">Uncharacterized protein</fullName>
    </submittedName>
</protein>
<comment type="caution">
    <text evidence="2">The sequence shown here is derived from an EMBL/GenBank/DDBJ whole genome shotgun (WGS) entry which is preliminary data.</text>
</comment>
<evidence type="ECO:0000313" key="2">
    <source>
        <dbReference type="EMBL" id="KAK9882953.1"/>
    </source>
</evidence>
<feature type="transmembrane region" description="Helical" evidence="1">
    <location>
        <begin position="93"/>
        <end position="115"/>
    </location>
</feature>
<gene>
    <name evidence="2" type="ORF">WA026_001170</name>
</gene>
<dbReference type="Proteomes" id="UP001431783">
    <property type="component" value="Unassembled WGS sequence"/>
</dbReference>
<evidence type="ECO:0000256" key="1">
    <source>
        <dbReference type="SAM" id="Phobius"/>
    </source>
</evidence>
<reference evidence="2 3" key="1">
    <citation type="submission" date="2023-03" db="EMBL/GenBank/DDBJ databases">
        <title>Genome insight into feeding habits of ladybird beetles.</title>
        <authorList>
            <person name="Li H.-S."/>
            <person name="Huang Y.-H."/>
            <person name="Pang H."/>
        </authorList>
    </citation>
    <scope>NUCLEOTIDE SEQUENCE [LARGE SCALE GENOMIC DNA]</scope>
    <source>
        <strain evidence="2">SYSU_2023b</strain>
        <tissue evidence="2">Whole body</tissue>
    </source>
</reference>
<proteinExistence type="predicted"/>
<feature type="transmembrane region" description="Helical" evidence="1">
    <location>
        <begin position="58"/>
        <end position="81"/>
    </location>
</feature>
<evidence type="ECO:0000313" key="3">
    <source>
        <dbReference type="Proteomes" id="UP001431783"/>
    </source>
</evidence>
<feature type="transmembrane region" description="Helical" evidence="1">
    <location>
        <begin position="21"/>
        <end position="46"/>
    </location>
</feature>
<name>A0AAW1UJQ5_9CUCU</name>